<dbReference type="InterPro" id="IPR001878">
    <property type="entry name" value="Znf_CCHC"/>
</dbReference>
<dbReference type="Pfam" id="PF22936">
    <property type="entry name" value="Pol_BBD"/>
    <property type="match status" value="1"/>
</dbReference>
<evidence type="ECO:0000259" key="3">
    <source>
        <dbReference type="PROSITE" id="PS50158"/>
    </source>
</evidence>
<dbReference type="AlphaFoldDB" id="A0A8H5M5E9"/>
<dbReference type="Pfam" id="PF14223">
    <property type="entry name" value="Retrotran_gag_2"/>
    <property type="match status" value="1"/>
</dbReference>
<evidence type="ECO:0000256" key="1">
    <source>
        <dbReference type="PROSITE-ProRule" id="PRU00047"/>
    </source>
</evidence>
<feature type="region of interest" description="Disordered" evidence="2">
    <location>
        <begin position="532"/>
        <end position="551"/>
    </location>
</feature>
<dbReference type="Pfam" id="PF13976">
    <property type="entry name" value="gag_pre-integrs"/>
    <property type="match status" value="1"/>
</dbReference>
<comment type="caution">
    <text evidence="4">The sequence shown here is derived from an EMBL/GenBank/DDBJ whole genome shotgun (WGS) entry which is preliminary data.</text>
</comment>
<evidence type="ECO:0000313" key="4">
    <source>
        <dbReference type="EMBL" id="KAF5381397.1"/>
    </source>
</evidence>
<feature type="compositionally biased region" description="Basic and acidic residues" evidence="2">
    <location>
        <begin position="540"/>
        <end position="551"/>
    </location>
</feature>
<dbReference type="EMBL" id="JAACJP010000011">
    <property type="protein sequence ID" value="KAF5381397.1"/>
    <property type="molecule type" value="Genomic_DNA"/>
</dbReference>
<dbReference type="Proteomes" id="UP000565441">
    <property type="component" value="Unassembled WGS sequence"/>
</dbReference>
<dbReference type="PROSITE" id="PS50158">
    <property type="entry name" value="ZF_CCHC"/>
    <property type="match status" value="1"/>
</dbReference>
<organism evidence="4 5">
    <name type="scientific">Tricholomella constricta</name>
    <dbReference type="NCBI Taxonomy" id="117010"/>
    <lineage>
        <taxon>Eukaryota</taxon>
        <taxon>Fungi</taxon>
        <taxon>Dikarya</taxon>
        <taxon>Basidiomycota</taxon>
        <taxon>Agaricomycotina</taxon>
        <taxon>Agaricomycetes</taxon>
        <taxon>Agaricomycetidae</taxon>
        <taxon>Agaricales</taxon>
        <taxon>Tricholomatineae</taxon>
        <taxon>Lyophyllaceae</taxon>
        <taxon>Tricholomella</taxon>
    </lineage>
</organism>
<keyword evidence="1" id="KW-0863">Zinc-finger</keyword>
<name>A0A8H5M5E9_9AGAR</name>
<keyword evidence="1" id="KW-0479">Metal-binding</keyword>
<keyword evidence="1" id="KW-0862">Zinc</keyword>
<dbReference type="GO" id="GO:0003676">
    <property type="term" value="F:nucleic acid binding"/>
    <property type="evidence" value="ECO:0007669"/>
    <property type="project" value="InterPro"/>
</dbReference>
<evidence type="ECO:0000256" key="2">
    <source>
        <dbReference type="SAM" id="MobiDB-lite"/>
    </source>
</evidence>
<dbReference type="InterPro" id="IPR025724">
    <property type="entry name" value="GAG-pre-integrase_dom"/>
</dbReference>
<protein>
    <recommendedName>
        <fullName evidence="3">CCHC-type domain-containing protein</fullName>
    </recommendedName>
</protein>
<dbReference type="GO" id="GO:0008270">
    <property type="term" value="F:zinc ion binding"/>
    <property type="evidence" value="ECO:0007669"/>
    <property type="project" value="UniProtKB-KW"/>
</dbReference>
<feature type="domain" description="CCHC-type" evidence="3">
    <location>
        <begin position="261"/>
        <end position="275"/>
    </location>
</feature>
<keyword evidence="5" id="KW-1185">Reference proteome</keyword>
<sequence>MCVLYNSQTAGDHSPNTEQLKHRTRIDIERSIMSNPALFLMPADEKFNGANWLNFRTTVLAAAKARGLLGYLLGTISPPDPDDSPDATAYWGALLPTSEEWNQRDAYAQSLVTLNVLNPIGQGVAMDGTAATTWESLTSLHDAKSDLGLLNAESALADLQYSEGGDIDAHFAALRTAWNNANAQGADIKDAKFRMIVLKSMPVAWAILISTLAHIPTSTAIITHLTLHATLVRAKAGPATSQSAQALSTQSRRNVRNPHLKCDNCGRLGHTGPDCYREGGGKAGQYPEWWKRDKPTTPATPATVPAANSAVSSTMNPLYLALAATHPTTRSATLVTYADSAASNHFFACRGDFETYGPIPDGTTKGSTANGGDFRMAGTGRVRKNVVHEGRKVQLTFEHAIHTPDLTHNLVSIGCLGARGCSVMFSGNGATFFDQNGTAFMHGEAVGTMYKIHFTTDITVPPRFAALLTHPARSNNSPAPLETWHRRLGHISEATVLAMLRQDLVRGMSMLRKSSDGRCEDCILGKHARRPFDATVDPENPGREELDDARE</sequence>
<dbReference type="OrthoDB" id="3054003at2759"/>
<evidence type="ECO:0000313" key="5">
    <source>
        <dbReference type="Proteomes" id="UP000565441"/>
    </source>
</evidence>
<reference evidence="4 5" key="1">
    <citation type="journal article" date="2020" name="ISME J.">
        <title>Uncovering the hidden diversity of litter-decomposition mechanisms in mushroom-forming fungi.</title>
        <authorList>
            <person name="Floudas D."/>
            <person name="Bentzer J."/>
            <person name="Ahren D."/>
            <person name="Johansson T."/>
            <person name="Persson P."/>
            <person name="Tunlid A."/>
        </authorList>
    </citation>
    <scope>NUCLEOTIDE SEQUENCE [LARGE SCALE GENOMIC DNA]</scope>
    <source>
        <strain evidence="4 5">CBS 661.87</strain>
    </source>
</reference>
<gene>
    <name evidence="4" type="ORF">D9615_008422</name>
</gene>
<dbReference type="InterPro" id="IPR054722">
    <property type="entry name" value="PolX-like_BBD"/>
</dbReference>
<accession>A0A8H5M5E9</accession>
<proteinExistence type="predicted"/>